<dbReference type="EMBL" id="CP025015">
    <property type="protein sequence ID" value="AUW47510.1"/>
    <property type="molecule type" value="Genomic_DNA"/>
</dbReference>
<reference evidence="1 2" key="1">
    <citation type="submission" date="2017-11" db="EMBL/GenBank/DDBJ databases">
        <title>Complete genome of Rhizobium leguminosarum Norway, an ineffective micro-symbiont.</title>
        <authorList>
            <person name="Hoffrichter A."/>
            <person name="Liang J."/>
            <person name="Brachmann A."/>
            <person name="Marin M."/>
        </authorList>
    </citation>
    <scope>NUCLEOTIDE SEQUENCE [LARGE SCALE GENOMIC DNA]</scope>
    <source>
        <strain evidence="1 2">Norway</strain>
        <plasmid evidence="2">Plasmid prln3</plasmid>
    </source>
</reference>
<gene>
    <name evidence="1" type="ORF">CUJ84_pRLN3000390</name>
</gene>
<protein>
    <submittedName>
        <fullName evidence="1">Uncharacterized protein</fullName>
    </submittedName>
</protein>
<organism evidence="1 2">
    <name type="scientific">Rhizobium leguminosarum</name>
    <dbReference type="NCBI Taxonomy" id="384"/>
    <lineage>
        <taxon>Bacteria</taxon>
        <taxon>Pseudomonadati</taxon>
        <taxon>Pseudomonadota</taxon>
        <taxon>Alphaproteobacteria</taxon>
        <taxon>Hyphomicrobiales</taxon>
        <taxon>Rhizobiaceae</taxon>
        <taxon>Rhizobium/Agrobacterium group</taxon>
        <taxon>Rhizobium</taxon>
    </lineage>
</organism>
<evidence type="ECO:0000313" key="2">
    <source>
        <dbReference type="Proteomes" id="UP000238523"/>
    </source>
</evidence>
<dbReference type="Proteomes" id="UP000238523">
    <property type="component" value="Plasmid pRLN3"/>
</dbReference>
<sequence length="1002" mass="113962">MRSRNPFRQIVNKGGNAHHRSFYLQLRRIRDDRIRNLLRGIISRETERSISSSSVNLLRHAACGRNLAIAAELLLGYDGAFPFPNRSNTYQSLLKPHSLNELPPHEELTFTIGYLNGWAEEVQATIGLISELRHIVHARSKDALKSLLTLAEQCGASNFLAKKIAYIVSKDANRNDLSEELAKIAGLLNQSEYSVPFFSAMEAIDNEFPLINGTASRVQLVAKYVKDDFRQLLPLHNIAAVPVALADVGSYLRKASSMSLVDTIVAVQTIRHLSEQWPSLNATIDRHMSPALRAAFEHFSAVAFNERELFDDCHQEDADIVYYRRSCAFLEFARPAKYRSFVDRVLGPRFLRTISNLQPAIKDYKIPSRKDLNKALLGFVRADDYLNIQAGGKFLRTIYFLIFLQGARDLAALDQRDIRFIFEHTTGLAVLMTEHELERLYGTADEESKPLVTVLALALYKARSNNDDVDFKFRLNLSMTIEASFAASIPAFFNWLLPSTPEVANFLLSILDRPTLQKMYWLINNPDQADRVRQDILRLVGKQRERIEYYIEADSIEAQRQVSKLQKYFDDSRMYVDGFAMKTWLVENPTSYTQQYLRLIDPGDNVTTIKVKSVNNAQGAEIVVLASFDYVLFEIAKNAFHQFCTNTNFGIESYLGRRIRHNTLTGIMRGGVESILEKPQYQILTYDEQFMDAYLRWRDEYREMIEDMRREFLQFKTPQKPRGIFRSELNAEDEGTRTNLTVLRNMNQSARSSELFNDLLIRFCWTEIDPQLKAAAKYIGVELLNNAVSSMESLLGDFTDDAQKHFRHELRNAVHERFSRLSSWFRQPESGFVSANTRQLGDLIVIEAVERPDSRNPAISWIGANADLMMEGLSVHRMYDCLSVLIRNALMYGNPDAPIKVSVEGLTISQANIAQLIVSVTSTLTDGVEKSEHLARLEQSFKDDDLGASMVKEGYTGIKKVRYITQNSEGRATVSYALEGNDCTISFLLTVELGEVGNKEAA</sequence>
<proteinExistence type="predicted"/>
<geneLocation type="plasmid" evidence="2">
    <name>prln3</name>
</geneLocation>
<name>A0A2K9ZH45_RHILE</name>
<accession>A0A2K9ZH45</accession>
<dbReference type="AlphaFoldDB" id="A0A2K9ZH45"/>
<keyword evidence="1" id="KW-0614">Plasmid</keyword>
<evidence type="ECO:0000313" key="1">
    <source>
        <dbReference type="EMBL" id="AUW47510.1"/>
    </source>
</evidence>